<organism evidence="4 5">
    <name type="scientific">Ciona savignyi</name>
    <name type="common">Pacific transparent sea squirt</name>
    <dbReference type="NCBI Taxonomy" id="51511"/>
    <lineage>
        <taxon>Eukaryota</taxon>
        <taxon>Metazoa</taxon>
        <taxon>Chordata</taxon>
        <taxon>Tunicata</taxon>
        <taxon>Ascidiacea</taxon>
        <taxon>Phlebobranchia</taxon>
        <taxon>Cionidae</taxon>
        <taxon>Ciona</taxon>
    </lineage>
</organism>
<dbReference type="HOGENOM" id="CLU_1535924_0_0_1"/>
<dbReference type="GeneTree" id="ENSGT00940000164384"/>
<dbReference type="eggNOG" id="ENOG502SWFH">
    <property type="taxonomic scope" value="Eukaryota"/>
</dbReference>
<reference evidence="5" key="1">
    <citation type="submission" date="2003-08" db="EMBL/GenBank/DDBJ databases">
        <authorList>
            <person name="Birren B."/>
            <person name="Nusbaum C."/>
            <person name="Abebe A."/>
            <person name="Abouelleil A."/>
            <person name="Adekoya E."/>
            <person name="Ait-zahra M."/>
            <person name="Allen N."/>
            <person name="Allen T."/>
            <person name="An P."/>
            <person name="Anderson M."/>
            <person name="Anderson S."/>
            <person name="Arachchi H."/>
            <person name="Armbruster J."/>
            <person name="Bachantsang P."/>
            <person name="Baldwin J."/>
            <person name="Barry A."/>
            <person name="Bayul T."/>
            <person name="Blitshsteyn B."/>
            <person name="Bloom T."/>
            <person name="Blye J."/>
            <person name="Boguslavskiy L."/>
            <person name="Borowsky M."/>
            <person name="Boukhgalter B."/>
            <person name="Brunache A."/>
            <person name="Butler J."/>
            <person name="Calixte N."/>
            <person name="Calvo S."/>
            <person name="Camarata J."/>
            <person name="Campo K."/>
            <person name="Chang J."/>
            <person name="Cheshatsang Y."/>
            <person name="Citroen M."/>
            <person name="Collymore A."/>
            <person name="Considine T."/>
            <person name="Cook A."/>
            <person name="Cooke P."/>
            <person name="Corum B."/>
            <person name="Cuomo C."/>
            <person name="David R."/>
            <person name="Dawoe T."/>
            <person name="Degray S."/>
            <person name="Dodge S."/>
            <person name="Dooley K."/>
            <person name="Dorje P."/>
            <person name="Dorjee K."/>
            <person name="Dorris L."/>
            <person name="Duffey N."/>
            <person name="Dupes A."/>
            <person name="Elkins T."/>
            <person name="Engels R."/>
            <person name="Erickson J."/>
            <person name="Farina A."/>
            <person name="Faro S."/>
            <person name="Ferreira P."/>
            <person name="Fischer H."/>
            <person name="Fitzgerald M."/>
            <person name="Foley K."/>
            <person name="Gage D."/>
            <person name="Galagan J."/>
            <person name="Gearin G."/>
            <person name="Gnerre S."/>
            <person name="Gnirke A."/>
            <person name="Goyette A."/>
            <person name="Graham J."/>
            <person name="Grandbois E."/>
            <person name="Gyaltsen K."/>
            <person name="Hafez N."/>
            <person name="Hagopian D."/>
            <person name="Hagos B."/>
            <person name="Hall J."/>
            <person name="Hatcher B."/>
            <person name="Heller A."/>
            <person name="Higgins H."/>
            <person name="Honan T."/>
            <person name="Horn A."/>
            <person name="Houde N."/>
            <person name="Hughes L."/>
            <person name="Hulme W."/>
            <person name="Husby E."/>
            <person name="Iliev I."/>
            <person name="Jaffe D."/>
            <person name="Jones C."/>
            <person name="Kamal M."/>
            <person name="Kamat A."/>
            <person name="Kamvysselis M."/>
            <person name="Karlsson E."/>
            <person name="Kells C."/>
            <person name="Kieu A."/>
            <person name="Kisner P."/>
            <person name="Kodira C."/>
            <person name="Kulbokas E."/>
            <person name="Labutti K."/>
            <person name="Lama D."/>
            <person name="Landers T."/>
            <person name="Leger J."/>
            <person name="Levine S."/>
            <person name="Lewis D."/>
            <person name="Lewis T."/>
            <person name="Lindblad-toh K."/>
            <person name="Liu X."/>
            <person name="Lokyitsang T."/>
            <person name="Lokyitsang Y."/>
            <person name="Lucien O."/>
            <person name="Lui A."/>
            <person name="Ma L.J."/>
            <person name="Mabbitt R."/>
            <person name="Macdonald J."/>
            <person name="Maclean C."/>
            <person name="Major J."/>
            <person name="Manning J."/>
            <person name="Marabella R."/>
            <person name="Maru K."/>
            <person name="Matthews C."/>
            <person name="Mauceli E."/>
            <person name="Mccarthy M."/>
            <person name="Mcdonough S."/>
            <person name="Mcghee T."/>
            <person name="Meldrim J."/>
            <person name="Meneus L."/>
            <person name="Mesirov J."/>
            <person name="Mihalev A."/>
            <person name="Mihova T."/>
            <person name="Mikkelsen T."/>
            <person name="Mlenga V."/>
            <person name="Moru K."/>
            <person name="Mozes J."/>
            <person name="Mulrain L."/>
            <person name="Munson G."/>
            <person name="Naylor J."/>
            <person name="Newes C."/>
            <person name="Nguyen C."/>
            <person name="Nguyen N."/>
            <person name="Nguyen T."/>
            <person name="Nicol R."/>
            <person name="Nielsen C."/>
            <person name="Nizzari M."/>
            <person name="Norbu C."/>
            <person name="Norbu N."/>
            <person name="O'donnell P."/>
            <person name="Okoawo O."/>
            <person name="O'leary S."/>
            <person name="Omotosho B."/>
            <person name="O'neill K."/>
            <person name="Osman S."/>
            <person name="Parker S."/>
            <person name="Perrin D."/>
            <person name="Phunkhang P."/>
            <person name="Piqani B."/>
            <person name="Purcell S."/>
            <person name="Rachupka T."/>
            <person name="Ramasamy U."/>
            <person name="Rameau R."/>
            <person name="Ray V."/>
            <person name="Raymond C."/>
            <person name="Retta R."/>
            <person name="Richardson S."/>
            <person name="Rise C."/>
            <person name="Rodriguez J."/>
            <person name="Rogers J."/>
            <person name="Rogov P."/>
            <person name="Rutman M."/>
            <person name="Schupbach R."/>
            <person name="Seaman C."/>
            <person name="Settipalli S."/>
            <person name="Sharpe T."/>
            <person name="Sheridan J."/>
            <person name="Sherpa N."/>
            <person name="Shi J."/>
            <person name="Smirnov S."/>
            <person name="Smith C."/>
            <person name="Sougnez C."/>
            <person name="Spencer B."/>
            <person name="Stalker J."/>
            <person name="Stange-thomann N."/>
            <person name="Stavropoulos S."/>
            <person name="Stetson K."/>
            <person name="Stone C."/>
            <person name="Stone S."/>
            <person name="Stubbs M."/>
            <person name="Talamas J."/>
            <person name="Tchuinga P."/>
            <person name="Tenzing P."/>
            <person name="Tesfaye S."/>
            <person name="Theodore J."/>
            <person name="Thoulutsang Y."/>
            <person name="Topham K."/>
            <person name="Towey S."/>
            <person name="Tsamla T."/>
            <person name="Tsomo N."/>
            <person name="Vallee D."/>
            <person name="Vassiliev H."/>
            <person name="Venkataraman V."/>
            <person name="Vinson J."/>
            <person name="Vo A."/>
            <person name="Wade C."/>
            <person name="Wang S."/>
            <person name="Wangchuk T."/>
            <person name="Wangdi T."/>
            <person name="Whittaker C."/>
            <person name="Wilkinson J."/>
            <person name="Wu Y."/>
            <person name="Wyman D."/>
            <person name="Yadav S."/>
            <person name="Yang S."/>
            <person name="Yang X."/>
            <person name="Yeager S."/>
            <person name="Yee E."/>
            <person name="Young G."/>
            <person name="Zainoun J."/>
            <person name="Zembeck L."/>
            <person name="Zimmer A."/>
            <person name="Zody M."/>
            <person name="Lander E."/>
        </authorList>
    </citation>
    <scope>NUCLEOTIDE SEQUENCE [LARGE SCALE GENOMIC DNA]</scope>
</reference>
<dbReference type="InParanoid" id="H2YSL9"/>
<sequence>MTKSKVCPTTASLSVVTFSRCPRRRTDWGMEEAALFDAVTTPSLEWVAVKCMEWSFGDTQWNRNMEKRLPDEIAVSLSMNHENIIRVHGVAVWPKSLGLVLDYIPGGQLEELLGNWSIDPLPWTVRLRISYETANGLSYLHNFSKEKRIVHGDIKPENILLTSDLHAKIADFGGA</sequence>
<dbReference type="GO" id="GO:0004672">
    <property type="term" value="F:protein kinase activity"/>
    <property type="evidence" value="ECO:0007669"/>
    <property type="project" value="InterPro"/>
</dbReference>
<keyword evidence="1" id="KW-0547">Nucleotide-binding</keyword>
<keyword evidence="2" id="KW-0067">ATP-binding</keyword>
<dbReference type="SMART" id="SM00220">
    <property type="entry name" value="S_TKc"/>
    <property type="match status" value="1"/>
</dbReference>
<keyword evidence="5" id="KW-1185">Reference proteome</keyword>
<proteinExistence type="predicted"/>
<dbReference type="Ensembl" id="ENSCSAVT00000008437.1">
    <property type="protein sequence ID" value="ENSCSAVP00000008329.1"/>
    <property type="gene ID" value="ENSCSAVG00000004952.1"/>
</dbReference>
<dbReference type="PROSITE" id="PS50011">
    <property type="entry name" value="PROTEIN_KINASE_DOM"/>
    <property type="match status" value="1"/>
</dbReference>
<dbReference type="OMA" id="AVKCMEW"/>
<evidence type="ECO:0000256" key="2">
    <source>
        <dbReference type="ARBA" id="ARBA00022840"/>
    </source>
</evidence>
<evidence type="ECO:0000259" key="3">
    <source>
        <dbReference type="PROSITE" id="PS50011"/>
    </source>
</evidence>
<evidence type="ECO:0000313" key="4">
    <source>
        <dbReference type="Ensembl" id="ENSCSAVP00000008329.1"/>
    </source>
</evidence>
<evidence type="ECO:0000313" key="5">
    <source>
        <dbReference type="Proteomes" id="UP000007875"/>
    </source>
</evidence>
<dbReference type="InterPro" id="IPR011009">
    <property type="entry name" value="Kinase-like_dom_sf"/>
</dbReference>
<feature type="domain" description="Protein kinase" evidence="3">
    <location>
        <begin position="1"/>
        <end position="175"/>
    </location>
</feature>
<dbReference type="AlphaFoldDB" id="H2YSL9"/>
<dbReference type="PROSITE" id="PS00108">
    <property type="entry name" value="PROTEIN_KINASE_ST"/>
    <property type="match status" value="1"/>
</dbReference>
<protein>
    <recommendedName>
        <fullName evidence="3">Protein kinase domain-containing protein</fullName>
    </recommendedName>
</protein>
<dbReference type="GO" id="GO:0005524">
    <property type="term" value="F:ATP binding"/>
    <property type="evidence" value="ECO:0007669"/>
    <property type="project" value="UniProtKB-KW"/>
</dbReference>
<dbReference type="Proteomes" id="UP000007875">
    <property type="component" value="Unassembled WGS sequence"/>
</dbReference>
<evidence type="ECO:0000256" key="1">
    <source>
        <dbReference type="ARBA" id="ARBA00022741"/>
    </source>
</evidence>
<dbReference type="PANTHER" id="PTHR27001:SF931">
    <property type="entry name" value="OS11G0664100 PROTEIN"/>
    <property type="match status" value="1"/>
</dbReference>
<dbReference type="PANTHER" id="PTHR27001">
    <property type="entry name" value="OS01G0253100 PROTEIN"/>
    <property type="match status" value="1"/>
</dbReference>
<dbReference type="GO" id="GO:0005886">
    <property type="term" value="C:plasma membrane"/>
    <property type="evidence" value="ECO:0007669"/>
    <property type="project" value="TreeGrafter"/>
</dbReference>
<accession>H2YSL9</accession>
<name>H2YSL9_CIOSA</name>
<dbReference type="InterPro" id="IPR008271">
    <property type="entry name" value="Ser/Thr_kinase_AS"/>
</dbReference>
<dbReference type="Gene3D" id="1.10.510.10">
    <property type="entry name" value="Transferase(Phosphotransferase) domain 1"/>
    <property type="match status" value="1"/>
</dbReference>
<dbReference type="InterPro" id="IPR000719">
    <property type="entry name" value="Prot_kinase_dom"/>
</dbReference>
<dbReference type="SUPFAM" id="SSF56112">
    <property type="entry name" value="Protein kinase-like (PK-like)"/>
    <property type="match status" value="1"/>
</dbReference>
<dbReference type="Pfam" id="PF00069">
    <property type="entry name" value="Pkinase"/>
    <property type="match status" value="1"/>
</dbReference>
<reference evidence="4" key="2">
    <citation type="submission" date="2025-08" db="UniProtKB">
        <authorList>
            <consortium name="Ensembl"/>
        </authorList>
    </citation>
    <scope>IDENTIFICATION</scope>
</reference>
<reference evidence="4" key="3">
    <citation type="submission" date="2025-09" db="UniProtKB">
        <authorList>
            <consortium name="Ensembl"/>
        </authorList>
    </citation>
    <scope>IDENTIFICATION</scope>
</reference>